<dbReference type="RefSeq" id="XP_056070285.1">
    <property type="nucleotide sequence ID" value="XM_056216038.1"/>
</dbReference>
<evidence type="ECO:0000313" key="3">
    <source>
        <dbReference type="Proteomes" id="UP001140513"/>
    </source>
</evidence>
<gene>
    <name evidence="2" type="ORF">N0V89_007273</name>
</gene>
<protein>
    <submittedName>
        <fullName evidence="2">Uncharacterized protein</fullName>
    </submittedName>
</protein>
<accession>A0A9W8XJ45</accession>
<keyword evidence="3" id="KW-1185">Reference proteome</keyword>
<evidence type="ECO:0000313" key="2">
    <source>
        <dbReference type="EMBL" id="KAJ4351929.1"/>
    </source>
</evidence>
<proteinExistence type="predicted"/>
<dbReference type="EMBL" id="JAPEUX010000005">
    <property type="protein sequence ID" value="KAJ4351929.1"/>
    <property type="molecule type" value="Genomic_DNA"/>
</dbReference>
<dbReference type="GeneID" id="80910803"/>
<name>A0A9W8XJ45_9PLEO</name>
<evidence type="ECO:0000256" key="1">
    <source>
        <dbReference type="SAM" id="SignalP"/>
    </source>
</evidence>
<sequence>MQLLNSVFLISLLSTGLVSALAPRSSVDGPCTGSGGAPGVCISTSSCSSGGGSFISNACPGTADNIKCCVKPKCASGGSCKWTSQCGGTTQSGLCPGPANFKCCIPSSGTGNLPGLDSVQTRNARAIIARAKGDFSASQEKQACYIAITTAFQESGIRILANSDYPASLNYPHDGVGHDHDSVGIFQQRPSWGSTKDRMNADLSAHFFFNALKRVSNWPSLPIGTAAQKVQVSAFPDAYNKHITAAKSVCNAGW</sequence>
<feature type="chain" id="PRO_5040869076" evidence="1">
    <location>
        <begin position="21"/>
        <end position="254"/>
    </location>
</feature>
<reference evidence="2" key="1">
    <citation type="submission" date="2022-10" db="EMBL/GenBank/DDBJ databases">
        <title>Tapping the CABI collections for fungal endophytes: first genome assemblies for Collariella, Neodidymelliopsis, Ascochyta clinopodiicola, Didymella pomorum, Didymosphaeria variabile, Neocosmospora piperis and Neocucurbitaria cava.</title>
        <authorList>
            <person name="Hill R."/>
        </authorList>
    </citation>
    <scope>NUCLEOTIDE SEQUENCE</scope>
    <source>
        <strain evidence="2">IMI 356815</strain>
    </source>
</reference>
<feature type="signal peptide" evidence="1">
    <location>
        <begin position="1"/>
        <end position="20"/>
    </location>
</feature>
<comment type="caution">
    <text evidence="2">The sequence shown here is derived from an EMBL/GenBank/DDBJ whole genome shotgun (WGS) entry which is preliminary data.</text>
</comment>
<organism evidence="2 3">
    <name type="scientific">Didymosphaeria variabile</name>
    <dbReference type="NCBI Taxonomy" id="1932322"/>
    <lineage>
        <taxon>Eukaryota</taxon>
        <taxon>Fungi</taxon>
        <taxon>Dikarya</taxon>
        <taxon>Ascomycota</taxon>
        <taxon>Pezizomycotina</taxon>
        <taxon>Dothideomycetes</taxon>
        <taxon>Pleosporomycetidae</taxon>
        <taxon>Pleosporales</taxon>
        <taxon>Massarineae</taxon>
        <taxon>Didymosphaeriaceae</taxon>
        <taxon>Didymosphaeria</taxon>
    </lineage>
</organism>
<dbReference type="OrthoDB" id="2251794at2759"/>
<dbReference type="Proteomes" id="UP001140513">
    <property type="component" value="Unassembled WGS sequence"/>
</dbReference>
<keyword evidence="1" id="KW-0732">Signal</keyword>
<dbReference type="AlphaFoldDB" id="A0A9W8XJ45"/>